<keyword evidence="2" id="KW-1185">Reference proteome</keyword>
<evidence type="ECO:0000313" key="2">
    <source>
        <dbReference type="Proteomes" id="UP001163603"/>
    </source>
</evidence>
<sequence length="463" mass="51757">MDPSINLEPTAVRHVVAMPLPGRGHINPMMNLCKLIVSKTNDILVTFVVTEEWLGFIGSDAKPDNLGFASIPNVIPSELVRGVEFPRFYEAVMTKMEVPFEQLLDQLDPPVTNIITDSELFWAIRIGNCRNIPVASLCTTSATFFSKLHYFGTIQDQHSLADLLGKGDEILDIPAAVSSTDVSDIRTIYGASGRGVMQLALKGHSWVQKSQYLLFNSVYELEAQVFRTLETKFSFPIYPIGPVIPYFELKDNFCTNISPDVPNYQEWLDFQPTGSVLYVSLGSFHSVSSEQMDEISAGLKNSGVRYLWVARGETCRLQQGCGDMGLVVPWCDQLKVLCHSSVGGFWTHCGWNSTLEALFAGIPMLTFPITYDQVPNSEKIVQDWKIGWRLRGRCGDENSVSREEIAEIVQKFMDKESIEVQEMRKRARKFREICDGATAKGGTSGENLDAFIKEISQGHITIE</sequence>
<comment type="caution">
    <text evidence="1">The sequence shown here is derived from an EMBL/GenBank/DDBJ whole genome shotgun (WGS) entry which is preliminary data.</text>
</comment>
<dbReference type="EMBL" id="CM047746">
    <property type="protein sequence ID" value="KAJ0020000.1"/>
    <property type="molecule type" value="Genomic_DNA"/>
</dbReference>
<name>A0ACC0XNC8_9ROSI</name>
<reference evidence="2" key="1">
    <citation type="journal article" date="2023" name="G3 (Bethesda)">
        <title>Genome assembly and association tests identify interacting loci associated with vigor, precocity, and sex in interspecific pistachio rootstocks.</title>
        <authorList>
            <person name="Palmer W."/>
            <person name="Jacygrad E."/>
            <person name="Sagayaradj S."/>
            <person name="Cavanaugh K."/>
            <person name="Han R."/>
            <person name="Bertier L."/>
            <person name="Beede B."/>
            <person name="Kafkas S."/>
            <person name="Golino D."/>
            <person name="Preece J."/>
            <person name="Michelmore R."/>
        </authorList>
    </citation>
    <scope>NUCLEOTIDE SEQUENCE [LARGE SCALE GENOMIC DNA]</scope>
</reference>
<gene>
    <name evidence="1" type="ORF">Pint_32463</name>
</gene>
<accession>A0ACC0XNC8</accession>
<dbReference type="Proteomes" id="UP001163603">
    <property type="component" value="Chromosome 11"/>
</dbReference>
<proteinExistence type="predicted"/>
<protein>
    <submittedName>
        <fullName evidence="1">Uncharacterized protein</fullName>
    </submittedName>
</protein>
<organism evidence="1 2">
    <name type="scientific">Pistacia integerrima</name>
    <dbReference type="NCBI Taxonomy" id="434235"/>
    <lineage>
        <taxon>Eukaryota</taxon>
        <taxon>Viridiplantae</taxon>
        <taxon>Streptophyta</taxon>
        <taxon>Embryophyta</taxon>
        <taxon>Tracheophyta</taxon>
        <taxon>Spermatophyta</taxon>
        <taxon>Magnoliopsida</taxon>
        <taxon>eudicotyledons</taxon>
        <taxon>Gunneridae</taxon>
        <taxon>Pentapetalae</taxon>
        <taxon>rosids</taxon>
        <taxon>malvids</taxon>
        <taxon>Sapindales</taxon>
        <taxon>Anacardiaceae</taxon>
        <taxon>Pistacia</taxon>
    </lineage>
</organism>
<evidence type="ECO:0000313" key="1">
    <source>
        <dbReference type="EMBL" id="KAJ0020000.1"/>
    </source>
</evidence>